<name>A0A1G7VZD5_9SPHI</name>
<protein>
    <recommendedName>
        <fullName evidence="1">IraD/Gp25-like domain-containing protein</fullName>
    </recommendedName>
</protein>
<reference evidence="3" key="1">
    <citation type="submission" date="2016-10" db="EMBL/GenBank/DDBJ databases">
        <authorList>
            <person name="Varghese N."/>
            <person name="Submissions S."/>
        </authorList>
    </citation>
    <scope>NUCLEOTIDE SEQUENCE [LARGE SCALE GENOMIC DNA]</scope>
    <source>
        <strain evidence="3">DSM 17933</strain>
    </source>
</reference>
<evidence type="ECO:0000313" key="2">
    <source>
        <dbReference type="EMBL" id="SDG65136.1"/>
    </source>
</evidence>
<proteinExistence type="predicted"/>
<dbReference type="Gene3D" id="3.10.450.40">
    <property type="match status" value="1"/>
</dbReference>
<dbReference type="OrthoDB" id="9802846at2"/>
<dbReference type="InterPro" id="IPR007048">
    <property type="entry name" value="IraD/Gp25-like"/>
</dbReference>
<dbReference type="STRING" id="405671.SAMN05421827_10931"/>
<dbReference type="EMBL" id="FNCH01000009">
    <property type="protein sequence ID" value="SDG65136.1"/>
    <property type="molecule type" value="Genomic_DNA"/>
</dbReference>
<evidence type="ECO:0000313" key="3">
    <source>
        <dbReference type="Proteomes" id="UP000199643"/>
    </source>
</evidence>
<dbReference type="Proteomes" id="UP000199643">
    <property type="component" value="Unassembled WGS sequence"/>
</dbReference>
<dbReference type="SUPFAM" id="SSF160719">
    <property type="entry name" value="gpW/gp25-like"/>
    <property type="match status" value="1"/>
</dbReference>
<dbReference type="AlphaFoldDB" id="A0A1G7VZD5"/>
<feature type="domain" description="IraD/Gp25-like" evidence="1">
    <location>
        <begin position="34"/>
        <end position="124"/>
    </location>
</feature>
<dbReference type="RefSeq" id="WP_090500383.1">
    <property type="nucleotide sequence ID" value="NZ_FNCH01000009.1"/>
</dbReference>
<dbReference type="Pfam" id="PF04965">
    <property type="entry name" value="GPW_gp25"/>
    <property type="match status" value="1"/>
</dbReference>
<evidence type="ECO:0000259" key="1">
    <source>
        <dbReference type="Pfam" id="PF04965"/>
    </source>
</evidence>
<organism evidence="2 3">
    <name type="scientific">Pedobacter terrae</name>
    <dbReference type="NCBI Taxonomy" id="405671"/>
    <lineage>
        <taxon>Bacteria</taxon>
        <taxon>Pseudomonadati</taxon>
        <taxon>Bacteroidota</taxon>
        <taxon>Sphingobacteriia</taxon>
        <taxon>Sphingobacteriales</taxon>
        <taxon>Sphingobacteriaceae</taxon>
        <taxon>Pedobacter</taxon>
    </lineage>
</organism>
<keyword evidence="3" id="KW-1185">Reference proteome</keyword>
<accession>A0A1G7VZD5</accession>
<sequence length="142" mass="16323">MTKETNKVDHHFLGSGWAFPVTFSVGNHQLNLSAYEENINESIDIILQTRNGERCMEGGFGGGLQQFLFKKMDETLKGEIKEAITYALMYNEPRITVTDVDVQFRDIRGGVVEILLTYMYNQTNTRHNYVFPFYINEGTNLI</sequence>
<gene>
    <name evidence="2" type="ORF">SAMN05421827_10931</name>
</gene>